<sequence length="373" mass="38828">MRPFDLGSRSGVSVVVKDCIDIAGEVTASGSAALRDRAPAERHAQVVQDLLESGAHLTGKAKMHELAYGMTGINAAFGTPINPRWPDRIPGGSSSGSAVAVAAGLCDVAIGTDTGGSVRQPAICCGIYGMKPTFGRISRAGCHPAESSLDCVGVFARSAAMLTRAMAAADPSFSPEPLTSAPRIVRIKADNLEPKVGESLIYGLMEGLPDAGYVTLPGMAEAFDAAMTLIGAETHAACHALLDDPRLGADIRARLAAAGTITEDAVAKAEEVRARFTAEVDDALSRADILITPALPTIPPTLAEADDPARVLDLTRFLRPFNLSGHPAIALPVTGDLPLGLQIIGRKGEDAQLCAVAEWMADTCPLFRKEELS</sequence>
<evidence type="ECO:0000259" key="1">
    <source>
        <dbReference type="Pfam" id="PF01425"/>
    </source>
</evidence>
<keyword evidence="3" id="KW-1185">Reference proteome</keyword>
<gene>
    <name evidence="2" type="ORF">ACFQ4E_16650</name>
</gene>
<dbReference type="Proteomes" id="UP001597135">
    <property type="component" value="Unassembled WGS sequence"/>
</dbReference>
<name>A0ABW3ZMI1_9RHOB</name>
<dbReference type="Pfam" id="PF01425">
    <property type="entry name" value="Amidase"/>
    <property type="match status" value="2"/>
</dbReference>
<dbReference type="SUPFAM" id="SSF75304">
    <property type="entry name" value="Amidase signature (AS) enzymes"/>
    <property type="match status" value="1"/>
</dbReference>
<dbReference type="PROSITE" id="PS00571">
    <property type="entry name" value="AMIDASES"/>
    <property type="match status" value="1"/>
</dbReference>
<protein>
    <submittedName>
        <fullName evidence="2">Amidase</fullName>
    </submittedName>
</protein>
<comment type="caution">
    <text evidence="2">The sequence shown here is derived from an EMBL/GenBank/DDBJ whole genome shotgun (WGS) entry which is preliminary data.</text>
</comment>
<feature type="domain" description="Amidase" evidence="1">
    <location>
        <begin position="10"/>
        <end position="168"/>
    </location>
</feature>
<dbReference type="EMBL" id="JBHTMU010000037">
    <property type="protein sequence ID" value="MFD1344062.1"/>
    <property type="molecule type" value="Genomic_DNA"/>
</dbReference>
<evidence type="ECO:0000313" key="2">
    <source>
        <dbReference type="EMBL" id="MFD1344062.1"/>
    </source>
</evidence>
<accession>A0ABW3ZMI1</accession>
<dbReference type="InterPro" id="IPR036928">
    <property type="entry name" value="AS_sf"/>
</dbReference>
<dbReference type="PANTHER" id="PTHR11895">
    <property type="entry name" value="TRANSAMIDASE"/>
    <property type="match status" value="1"/>
</dbReference>
<dbReference type="Gene3D" id="3.90.1300.10">
    <property type="entry name" value="Amidase signature (AS) domain"/>
    <property type="match status" value="1"/>
</dbReference>
<dbReference type="InterPro" id="IPR023631">
    <property type="entry name" value="Amidase_dom"/>
</dbReference>
<feature type="domain" description="Amidase" evidence="1">
    <location>
        <begin position="261"/>
        <end position="354"/>
    </location>
</feature>
<dbReference type="InterPro" id="IPR000120">
    <property type="entry name" value="Amidase"/>
</dbReference>
<evidence type="ECO:0000313" key="3">
    <source>
        <dbReference type="Proteomes" id="UP001597135"/>
    </source>
</evidence>
<proteinExistence type="predicted"/>
<dbReference type="InterPro" id="IPR020556">
    <property type="entry name" value="Amidase_CS"/>
</dbReference>
<reference evidence="3" key="1">
    <citation type="journal article" date="2019" name="Int. J. Syst. Evol. Microbiol.">
        <title>The Global Catalogue of Microorganisms (GCM) 10K type strain sequencing project: providing services to taxonomists for standard genome sequencing and annotation.</title>
        <authorList>
            <consortium name="The Broad Institute Genomics Platform"/>
            <consortium name="The Broad Institute Genome Sequencing Center for Infectious Disease"/>
            <person name="Wu L."/>
            <person name="Ma J."/>
        </authorList>
    </citation>
    <scope>NUCLEOTIDE SEQUENCE [LARGE SCALE GENOMIC DNA]</scope>
    <source>
        <strain evidence="3">CCUG 62953</strain>
    </source>
</reference>
<dbReference type="PANTHER" id="PTHR11895:SF176">
    <property type="entry name" value="AMIDASE AMID-RELATED"/>
    <property type="match status" value="1"/>
</dbReference>
<organism evidence="2 3">
    <name type="scientific">Litorisediminicola beolgyonensis</name>
    <dbReference type="NCBI Taxonomy" id="1173614"/>
    <lineage>
        <taxon>Bacteria</taxon>
        <taxon>Pseudomonadati</taxon>
        <taxon>Pseudomonadota</taxon>
        <taxon>Alphaproteobacteria</taxon>
        <taxon>Rhodobacterales</taxon>
        <taxon>Paracoccaceae</taxon>
        <taxon>Litorisediminicola</taxon>
    </lineage>
</organism>